<evidence type="ECO:0000313" key="1">
    <source>
        <dbReference type="EMBL" id="KAJ0044748.1"/>
    </source>
</evidence>
<dbReference type="EMBL" id="CM047738">
    <property type="protein sequence ID" value="KAJ0044748.1"/>
    <property type="molecule type" value="Genomic_DNA"/>
</dbReference>
<evidence type="ECO:0000313" key="2">
    <source>
        <dbReference type="Proteomes" id="UP001163603"/>
    </source>
</evidence>
<organism evidence="1 2">
    <name type="scientific">Pistacia integerrima</name>
    <dbReference type="NCBI Taxonomy" id="434235"/>
    <lineage>
        <taxon>Eukaryota</taxon>
        <taxon>Viridiplantae</taxon>
        <taxon>Streptophyta</taxon>
        <taxon>Embryophyta</taxon>
        <taxon>Tracheophyta</taxon>
        <taxon>Spermatophyta</taxon>
        <taxon>Magnoliopsida</taxon>
        <taxon>eudicotyledons</taxon>
        <taxon>Gunneridae</taxon>
        <taxon>Pentapetalae</taxon>
        <taxon>rosids</taxon>
        <taxon>malvids</taxon>
        <taxon>Sapindales</taxon>
        <taxon>Anacardiaceae</taxon>
        <taxon>Pistacia</taxon>
    </lineage>
</organism>
<protein>
    <submittedName>
        <fullName evidence="1">Uncharacterized protein</fullName>
    </submittedName>
</protein>
<comment type="caution">
    <text evidence="1">The sequence shown here is derived from an EMBL/GenBank/DDBJ whole genome shotgun (WGS) entry which is preliminary data.</text>
</comment>
<dbReference type="Proteomes" id="UP001163603">
    <property type="component" value="Chromosome 3"/>
</dbReference>
<keyword evidence="2" id="KW-1185">Reference proteome</keyword>
<name>A0ACC0Z346_9ROSI</name>
<reference evidence="2" key="1">
    <citation type="journal article" date="2023" name="G3 (Bethesda)">
        <title>Genome assembly and association tests identify interacting loci associated with vigor, precocity, and sex in interspecific pistachio rootstocks.</title>
        <authorList>
            <person name="Palmer W."/>
            <person name="Jacygrad E."/>
            <person name="Sagayaradj S."/>
            <person name="Cavanaugh K."/>
            <person name="Han R."/>
            <person name="Bertier L."/>
            <person name="Beede B."/>
            <person name="Kafkas S."/>
            <person name="Golino D."/>
            <person name="Preece J."/>
            <person name="Michelmore R."/>
        </authorList>
    </citation>
    <scope>NUCLEOTIDE SEQUENCE [LARGE SCALE GENOMIC DNA]</scope>
</reference>
<accession>A0ACC0Z346</accession>
<gene>
    <name evidence="1" type="ORF">Pint_06212</name>
</gene>
<proteinExistence type="predicted"/>
<sequence length="248" mass="27715">MATSKARLKLLIDTKGKKVLFAEASKDFVDFLFYIFSLPVGTVVKLLKEKISVGCLDKLYESIENLSETYMQPSHHDKNSVLNPKSSISATEIPLSLSLHESNIRKFYTCDNYTTNYNCNSYSAPTYHYNVSDEPNVMCPQCSSQMRREMTYISPRCAKTKSVVEGGFVKGLVTYMVMDNLEVMPLSTISGITLLNKLNVKDLSALEEKIVDFGVEEGLKLLKASMECKNVLTSVFLPLKVVNKTSGV</sequence>